<sequence>MGQAATSEAEGDWPSSWFDGSNVANEEQLALFEQVASIPADTFLAAARAPRAELMPELWEFSHFRALSARHAQRSAAIAALSYRLIPRACSESEFWRVYWAHVHTALVASGLERSGAFTREVLMAQDDTTTNAIIGTFSRHQPFVDFATREMHAIIERDAEDDDKLKAGIRLAVDKGVLAANPPVEDVKKIDVLGKSAVEVAGIIVDALGDCAASGCVVVLQGLSGTGKGTTVDRVKAALPNAVTWSNGNVFRALTLLATKRCATLGLQPNDEGKYDMSAVLSPALLAEFIGALDFGWHNEAWDIRIGAGLDVCVSQVANTLLKEAVIGKHLPAVAEQTQGEVVAFASAAAAKMGGGGKVVLMEGRAPTLEYVRTPHRFELTMSDPVIIGMRRAAQRMMALAVNMLRPLPDSEETVIVAALLKAMQQCENSR</sequence>
<gene>
    <name evidence="1" type="ORF">KFE25_009107</name>
</gene>
<dbReference type="InterPro" id="IPR035925">
    <property type="entry name" value="BSD_dom_sf"/>
</dbReference>
<dbReference type="Gene3D" id="1.10.3970.10">
    <property type="entry name" value="BSD domain"/>
    <property type="match status" value="1"/>
</dbReference>
<dbReference type="EMBL" id="JAGTXO010000001">
    <property type="protein sequence ID" value="KAG8470686.1"/>
    <property type="molecule type" value="Genomic_DNA"/>
</dbReference>
<dbReference type="Gene3D" id="3.40.50.300">
    <property type="entry name" value="P-loop containing nucleotide triphosphate hydrolases"/>
    <property type="match status" value="1"/>
</dbReference>
<dbReference type="SUPFAM" id="SSF52540">
    <property type="entry name" value="P-loop containing nucleoside triphosphate hydrolases"/>
    <property type="match status" value="1"/>
</dbReference>
<organism evidence="1 2">
    <name type="scientific">Diacronema lutheri</name>
    <name type="common">Unicellular marine alga</name>
    <name type="synonym">Monochrysis lutheri</name>
    <dbReference type="NCBI Taxonomy" id="2081491"/>
    <lineage>
        <taxon>Eukaryota</taxon>
        <taxon>Haptista</taxon>
        <taxon>Haptophyta</taxon>
        <taxon>Pavlovophyceae</taxon>
        <taxon>Pavlovales</taxon>
        <taxon>Pavlovaceae</taxon>
        <taxon>Diacronema</taxon>
    </lineage>
</organism>
<keyword evidence="2" id="KW-1185">Reference proteome</keyword>
<proteinExistence type="predicted"/>
<dbReference type="OMA" id="AATWCEQ"/>
<reference evidence="1" key="1">
    <citation type="submission" date="2021-05" db="EMBL/GenBank/DDBJ databases">
        <title>The genome of the haptophyte Pavlova lutheri (Diacronema luteri, Pavlovales) - a model for lipid biosynthesis in eukaryotic algae.</title>
        <authorList>
            <person name="Hulatt C.J."/>
            <person name="Posewitz M.C."/>
        </authorList>
    </citation>
    <scope>NUCLEOTIDE SEQUENCE</scope>
    <source>
        <strain evidence="1">NIVA-4/92</strain>
    </source>
</reference>
<dbReference type="InterPro" id="IPR027417">
    <property type="entry name" value="P-loop_NTPase"/>
</dbReference>
<evidence type="ECO:0000313" key="1">
    <source>
        <dbReference type="EMBL" id="KAG8470686.1"/>
    </source>
</evidence>
<evidence type="ECO:0000313" key="2">
    <source>
        <dbReference type="Proteomes" id="UP000751190"/>
    </source>
</evidence>
<evidence type="ECO:0008006" key="3">
    <source>
        <dbReference type="Google" id="ProtNLM"/>
    </source>
</evidence>
<dbReference type="OrthoDB" id="416765at2759"/>
<accession>A0A8J5XX62</accession>
<protein>
    <recommendedName>
        <fullName evidence="3">(d)CMP kinase</fullName>
    </recommendedName>
</protein>
<comment type="caution">
    <text evidence="1">The sequence shown here is derived from an EMBL/GenBank/DDBJ whole genome shotgun (WGS) entry which is preliminary data.</text>
</comment>
<name>A0A8J5XX62_DIALT</name>
<dbReference type="AlphaFoldDB" id="A0A8J5XX62"/>
<dbReference type="Proteomes" id="UP000751190">
    <property type="component" value="Unassembled WGS sequence"/>
</dbReference>